<accession>A0ABR1WRY2</accession>
<name>A0ABR1WRY2_9PEZI</name>
<proteinExistence type="predicted"/>
<evidence type="ECO:0000313" key="3">
    <source>
        <dbReference type="Proteomes" id="UP001433268"/>
    </source>
</evidence>
<feature type="compositionally biased region" description="Pro residues" evidence="1">
    <location>
        <begin position="299"/>
        <end position="313"/>
    </location>
</feature>
<reference evidence="2 3" key="1">
    <citation type="submission" date="2023-01" db="EMBL/GenBank/DDBJ databases">
        <title>Analysis of 21 Apiospora genomes using comparative genomics revels a genus with tremendous synthesis potential of carbohydrate active enzymes and secondary metabolites.</title>
        <authorList>
            <person name="Sorensen T."/>
        </authorList>
    </citation>
    <scope>NUCLEOTIDE SEQUENCE [LARGE SCALE GENOMIC DNA]</scope>
    <source>
        <strain evidence="2 3">CBS 114990</strain>
    </source>
</reference>
<feature type="compositionally biased region" description="Low complexity" evidence="1">
    <location>
        <begin position="485"/>
        <end position="496"/>
    </location>
</feature>
<feature type="region of interest" description="Disordered" evidence="1">
    <location>
        <begin position="1"/>
        <end position="20"/>
    </location>
</feature>
<protein>
    <submittedName>
        <fullName evidence="2">Alpha glucanase protein</fullName>
    </submittedName>
</protein>
<organism evidence="2 3">
    <name type="scientific">Apiospora hydei</name>
    <dbReference type="NCBI Taxonomy" id="1337664"/>
    <lineage>
        <taxon>Eukaryota</taxon>
        <taxon>Fungi</taxon>
        <taxon>Dikarya</taxon>
        <taxon>Ascomycota</taxon>
        <taxon>Pezizomycotina</taxon>
        <taxon>Sordariomycetes</taxon>
        <taxon>Xylariomycetidae</taxon>
        <taxon>Amphisphaeriales</taxon>
        <taxon>Apiosporaceae</taxon>
        <taxon>Apiospora</taxon>
    </lineage>
</organism>
<evidence type="ECO:0000256" key="1">
    <source>
        <dbReference type="SAM" id="MobiDB-lite"/>
    </source>
</evidence>
<dbReference type="Proteomes" id="UP001433268">
    <property type="component" value="Unassembled WGS sequence"/>
</dbReference>
<dbReference type="EMBL" id="JAQQWN010000005">
    <property type="protein sequence ID" value="KAK8085671.1"/>
    <property type="molecule type" value="Genomic_DNA"/>
</dbReference>
<sequence>MGPQREKPGPDTPGYGTVGFPGEGMSPSYGGLCSFACDLGHCPSPYCDTAEHPTVLPAVSPFTPDACVKGTGEGDLGGLCGFACNFGFCPIHSCTCIETGPLNVPPAAGEKTGKAADGKEPKIYDDICQFACSRDYCPPGPCVESGNDHVEGNPVYVGTEIFTQPTALCEPPCVLVLPPTTLPSPTTIHIPLYTTSLQVGTTTTTIIVTVTDIVTTASGFYNVPVTETTGAFNACPSISVEPVDVTLTYMTDAVTTISTRKLSLPPWPQITQGPPEKWSSTCAVWVTKGAGATTLDQTFPPPPALPNPTPASTPLPTWTDFPPGKIEPEDTKDNDDTDQAVVVPCDGFWFFSFCIDFPELKVPKWKIMLPEGIIGPGPPPPNIIQKDGWTVSVKGTLPPWPAITRLPGSNPSVEKPDKPQDCTTVSQEVEFKTVSEGLSVSNGKTVTTTVSTITRTGFVYGCEVPEYTPTVSACSVGKRDAATALPTAEPTAEPQAHVSERDISPFSQDSPVQWADDMECPGGESNYILYTKGHTDGEVNVIRARLQRWRGTNGYDFTEARSDSLDFTAFFFILNMPKSLLGKVQAMSQVELVYDYAEYNRQIKGIKAAGVIGRRKGESRPANLDEEHAANSTFTQLHKRVTRQNERGWATSQISAPPAADWYNTEEYVIQDGGSHQYKYWYHESAGQGQYVYVLEQAFAQNQVRRGPHTERIRCLDADRRRLTETDARECRRNFKTRPTRRR</sequence>
<dbReference type="RefSeq" id="XP_066670180.1">
    <property type="nucleotide sequence ID" value="XM_066811257.1"/>
</dbReference>
<feature type="region of interest" description="Disordered" evidence="1">
    <location>
        <begin position="485"/>
        <end position="505"/>
    </location>
</feature>
<feature type="region of interest" description="Disordered" evidence="1">
    <location>
        <begin position="297"/>
        <end position="336"/>
    </location>
</feature>
<dbReference type="GeneID" id="92044317"/>
<comment type="caution">
    <text evidence="2">The sequence shown here is derived from an EMBL/GenBank/DDBJ whole genome shotgun (WGS) entry which is preliminary data.</text>
</comment>
<keyword evidence="3" id="KW-1185">Reference proteome</keyword>
<gene>
    <name evidence="2" type="ORF">PG997_006942</name>
</gene>
<evidence type="ECO:0000313" key="2">
    <source>
        <dbReference type="EMBL" id="KAK8085671.1"/>
    </source>
</evidence>